<dbReference type="Proteomes" id="UP000838756">
    <property type="component" value="Unassembled WGS sequence"/>
</dbReference>
<evidence type="ECO:0000313" key="2">
    <source>
        <dbReference type="EMBL" id="CAH2256491.1"/>
    </source>
</evidence>
<dbReference type="EMBL" id="CAKXAJ010026108">
    <property type="protein sequence ID" value="CAH2256491.1"/>
    <property type="molecule type" value="Genomic_DNA"/>
</dbReference>
<proteinExistence type="predicted"/>
<comment type="caution">
    <text evidence="2">The sequence shown here is derived from an EMBL/GenBank/DDBJ whole genome shotgun (WGS) entry which is preliminary data.</text>
</comment>
<reference evidence="2" key="1">
    <citation type="submission" date="2022-03" db="EMBL/GenBank/DDBJ databases">
        <authorList>
            <person name="Lindestad O."/>
        </authorList>
    </citation>
    <scope>NUCLEOTIDE SEQUENCE</scope>
</reference>
<organism evidence="2 3">
    <name type="scientific">Pararge aegeria aegeria</name>
    <dbReference type="NCBI Taxonomy" id="348720"/>
    <lineage>
        <taxon>Eukaryota</taxon>
        <taxon>Metazoa</taxon>
        <taxon>Ecdysozoa</taxon>
        <taxon>Arthropoda</taxon>
        <taxon>Hexapoda</taxon>
        <taxon>Insecta</taxon>
        <taxon>Pterygota</taxon>
        <taxon>Neoptera</taxon>
        <taxon>Endopterygota</taxon>
        <taxon>Lepidoptera</taxon>
        <taxon>Glossata</taxon>
        <taxon>Ditrysia</taxon>
        <taxon>Papilionoidea</taxon>
        <taxon>Nymphalidae</taxon>
        <taxon>Satyrinae</taxon>
        <taxon>Satyrini</taxon>
        <taxon>Parargina</taxon>
        <taxon>Pararge</taxon>
    </lineage>
</organism>
<gene>
    <name evidence="2" type="primary">jg27069</name>
    <name evidence="2" type="ORF">PAEG_LOCUS22926</name>
</gene>
<protein>
    <submittedName>
        <fullName evidence="2">Jg27069 protein</fullName>
    </submittedName>
</protein>
<feature type="region of interest" description="Disordered" evidence="1">
    <location>
        <begin position="17"/>
        <end position="64"/>
    </location>
</feature>
<feature type="compositionally biased region" description="Low complexity" evidence="1">
    <location>
        <begin position="53"/>
        <end position="64"/>
    </location>
</feature>
<feature type="compositionally biased region" description="Basic residues" evidence="1">
    <location>
        <begin position="20"/>
        <end position="30"/>
    </location>
</feature>
<name>A0A8S4S734_9NEOP</name>
<evidence type="ECO:0000313" key="3">
    <source>
        <dbReference type="Proteomes" id="UP000838756"/>
    </source>
</evidence>
<dbReference type="AlphaFoldDB" id="A0A8S4S734"/>
<sequence length="102" mass="11346">MENLTRLTALAYCAAARGHERQRRRQRRRQRQNDAPALQQAPGSMVASGGIGDDSPPTSDWPSTPTGRALIIMLLCRCGSRDPQPTRTGVDAELKWLYELNL</sequence>
<evidence type="ECO:0000256" key="1">
    <source>
        <dbReference type="SAM" id="MobiDB-lite"/>
    </source>
</evidence>
<accession>A0A8S4S734</accession>
<keyword evidence="3" id="KW-1185">Reference proteome</keyword>